<keyword evidence="1" id="KW-0812">Transmembrane</keyword>
<dbReference type="AlphaFoldDB" id="A0A412X6T4"/>
<evidence type="ECO:0000313" key="2">
    <source>
        <dbReference type="EMBL" id="RGV36678.1"/>
    </source>
</evidence>
<name>A0A412X6T4_9BACT</name>
<evidence type="ECO:0000313" key="3">
    <source>
        <dbReference type="Proteomes" id="UP000283589"/>
    </source>
</evidence>
<feature type="transmembrane region" description="Helical" evidence="1">
    <location>
        <begin position="77"/>
        <end position="96"/>
    </location>
</feature>
<proteinExistence type="predicted"/>
<dbReference type="EMBL" id="QRZA01000001">
    <property type="protein sequence ID" value="RGV36678.1"/>
    <property type="molecule type" value="Genomic_DNA"/>
</dbReference>
<reference evidence="2 3" key="1">
    <citation type="submission" date="2018-08" db="EMBL/GenBank/DDBJ databases">
        <title>A genome reference for cultivated species of the human gut microbiota.</title>
        <authorList>
            <person name="Zou Y."/>
            <person name="Xue W."/>
            <person name="Luo G."/>
        </authorList>
    </citation>
    <scope>NUCLEOTIDE SEQUENCE [LARGE SCALE GENOMIC DNA]</scope>
    <source>
        <strain evidence="2 3">AF14-49</strain>
    </source>
</reference>
<dbReference type="RefSeq" id="WP_118258282.1">
    <property type="nucleotide sequence ID" value="NZ_CALBWO010000038.1"/>
</dbReference>
<gene>
    <name evidence="2" type="ORF">DWW18_00305</name>
</gene>
<accession>A0A412X6T4</accession>
<sequence>MYYLKCKHCNHLNEVKSEYLMVCGLCNRKLEDNYKDWKVKHPEKSFEDFQREVCLTEEQVKKGDTIKPTGKRGNKKGVIVGGIGGILVMLMILLVIKGMKDSYDELYGDGDTPVLEQQWYTGTYAGGASLATPKAMKSVGNVMNKLPEEVRPLVKEMQTFSYKGNGLEFMYLYTEYTPEVGQVDLEGAVNGGLNQLKNQPGVFDLKNDIAYVEEGGLSGVVMQGTYVQRGTEYEFKITLYTTGLKLYQFISSNKKGDDTARGVVRRIYDSLKISGHGTSETGGAE</sequence>
<organism evidence="2 3">
    <name type="scientific">Butyricimonas virosa</name>
    <dbReference type="NCBI Taxonomy" id="544645"/>
    <lineage>
        <taxon>Bacteria</taxon>
        <taxon>Pseudomonadati</taxon>
        <taxon>Bacteroidota</taxon>
        <taxon>Bacteroidia</taxon>
        <taxon>Bacteroidales</taxon>
        <taxon>Odoribacteraceae</taxon>
        <taxon>Butyricimonas</taxon>
    </lineage>
</organism>
<keyword evidence="1" id="KW-0472">Membrane</keyword>
<protein>
    <submittedName>
        <fullName evidence="2">Uncharacterized protein</fullName>
    </submittedName>
</protein>
<dbReference type="Proteomes" id="UP000283589">
    <property type="component" value="Unassembled WGS sequence"/>
</dbReference>
<keyword evidence="1" id="KW-1133">Transmembrane helix</keyword>
<dbReference type="STRING" id="1121130.GCA_000519105_03656"/>
<evidence type="ECO:0000256" key="1">
    <source>
        <dbReference type="SAM" id="Phobius"/>
    </source>
</evidence>
<comment type="caution">
    <text evidence="2">The sequence shown here is derived from an EMBL/GenBank/DDBJ whole genome shotgun (WGS) entry which is preliminary data.</text>
</comment>